<feature type="chain" id="PRO_5040363609" evidence="1">
    <location>
        <begin position="20"/>
        <end position="310"/>
    </location>
</feature>
<comment type="caution">
    <text evidence="2">The sequence shown here is derived from an EMBL/GenBank/DDBJ whole genome shotgun (WGS) entry which is preliminary data.</text>
</comment>
<proteinExistence type="predicted"/>
<keyword evidence="1" id="KW-0732">Signal</keyword>
<dbReference type="EMBL" id="ML978204">
    <property type="protein sequence ID" value="KAF2029127.1"/>
    <property type="molecule type" value="Genomic_DNA"/>
</dbReference>
<evidence type="ECO:0000313" key="2">
    <source>
        <dbReference type="EMBL" id="KAF2029127.1"/>
    </source>
</evidence>
<reference evidence="2" key="1">
    <citation type="journal article" date="2020" name="Stud. Mycol.">
        <title>101 Dothideomycetes genomes: a test case for predicting lifestyles and emergence of pathogens.</title>
        <authorList>
            <person name="Haridas S."/>
            <person name="Albert R."/>
            <person name="Binder M."/>
            <person name="Bloem J."/>
            <person name="Labutti K."/>
            <person name="Salamov A."/>
            <person name="Andreopoulos B."/>
            <person name="Baker S."/>
            <person name="Barry K."/>
            <person name="Bills G."/>
            <person name="Bluhm B."/>
            <person name="Cannon C."/>
            <person name="Castanera R."/>
            <person name="Culley D."/>
            <person name="Daum C."/>
            <person name="Ezra D."/>
            <person name="Gonzalez J."/>
            <person name="Henrissat B."/>
            <person name="Kuo A."/>
            <person name="Liang C."/>
            <person name="Lipzen A."/>
            <person name="Lutzoni F."/>
            <person name="Magnuson J."/>
            <person name="Mondo S."/>
            <person name="Nolan M."/>
            <person name="Ohm R."/>
            <person name="Pangilinan J."/>
            <person name="Park H.-J."/>
            <person name="Ramirez L."/>
            <person name="Alfaro M."/>
            <person name="Sun H."/>
            <person name="Tritt A."/>
            <person name="Yoshinaga Y."/>
            <person name="Zwiers L.-H."/>
            <person name="Turgeon B."/>
            <person name="Goodwin S."/>
            <person name="Spatafora J."/>
            <person name="Crous P."/>
            <person name="Grigoriev I."/>
        </authorList>
    </citation>
    <scope>NUCLEOTIDE SEQUENCE</scope>
    <source>
        <strain evidence="2">CBS 110217</strain>
    </source>
</reference>
<name>A0A9P4H7T9_9PLEO</name>
<dbReference type="Proteomes" id="UP000799777">
    <property type="component" value="Unassembled WGS sequence"/>
</dbReference>
<accession>A0A9P4H7T9</accession>
<organism evidence="2 3">
    <name type="scientific">Setomelanomma holmii</name>
    <dbReference type="NCBI Taxonomy" id="210430"/>
    <lineage>
        <taxon>Eukaryota</taxon>
        <taxon>Fungi</taxon>
        <taxon>Dikarya</taxon>
        <taxon>Ascomycota</taxon>
        <taxon>Pezizomycotina</taxon>
        <taxon>Dothideomycetes</taxon>
        <taxon>Pleosporomycetidae</taxon>
        <taxon>Pleosporales</taxon>
        <taxon>Pleosporineae</taxon>
        <taxon>Phaeosphaeriaceae</taxon>
        <taxon>Setomelanomma</taxon>
    </lineage>
</organism>
<keyword evidence="3" id="KW-1185">Reference proteome</keyword>
<feature type="signal peptide" evidence="1">
    <location>
        <begin position="1"/>
        <end position="19"/>
    </location>
</feature>
<sequence length="310" mass="34417">MRATPLSLASFLISPCVFAGTSLSLESRFAVSFSPTTIIASRFNTSVFIELSTFLAPSKYETYHRNIAHSYPAQSQDFDEVNVASIFQHAIRPVAESLTEQLGREPEYASLFLPPIFDGRTQLAASDAILRDAQYATRVGPSHNAVCFPYGFLEGKNLGRPLHECTEDGPENLTFVLEYQKDYFYAWLVVVAFELGTYPVMEQKICKDCGEGNREVRTYDLIRSPNKREDIRAIIIAGEVSKAAVAKLGNAVLKAVGTEEVRLLAEIDPSEVVAHGAAFWARMTQRNPEAFVVHGGNKIPDEEDFDHSEL</sequence>
<protein>
    <submittedName>
        <fullName evidence="2">Uncharacterized protein</fullName>
    </submittedName>
</protein>
<dbReference type="AlphaFoldDB" id="A0A9P4H7T9"/>
<gene>
    <name evidence="2" type="ORF">EK21DRAFT_68303</name>
</gene>
<evidence type="ECO:0000313" key="3">
    <source>
        <dbReference type="Proteomes" id="UP000799777"/>
    </source>
</evidence>
<dbReference type="OrthoDB" id="3800712at2759"/>
<evidence type="ECO:0000256" key="1">
    <source>
        <dbReference type="SAM" id="SignalP"/>
    </source>
</evidence>